<sequence length="403" mass="42724">MHRRTRLVLILCLAAAIVGGLLWTALRPVPVLVEIAQASRGPMQVTLEVDGTTRIREIFEVAAPIAGTAKRSPVRVGDPVIAGETVVAVVEPIAPSLLDARSRQQAEAAVHEAQAALAVADSRLSQAEEELAYAQSQFDRAQELVERGVASLVRLEDAAQILNVRKSARDAAQSARAMAESTLERTEAALIMPDVTSDGNSDCCITLTAPTNGAVLSVERISERPVSAGETLLSIGDPTDLEIVAEPLSRDAVQIPDAARAIVDRWGGPDPLEARLRRIDPSARTDVSALGIEEQRVEAVFDIVSPPEDRAGLGNGYSVRLSVVMWETDDALQVPLGALFRVGSDWALFTIKDGTATEKTVEAGARNDRTVQILSGLAEGDQIIVHPGEAVADGVPVTAITAD</sequence>
<accession>A0A1X4NB57</accession>
<proteinExistence type="predicted"/>
<evidence type="ECO:0000256" key="3">
    <source>
        <dbReference type="SAM" id="Coils"/>
    </source>
</evidence>
<dbReference type="RefSeq" id="WP_085641434.1">
    <property type="nucleotide sequence ID" value="NZ_JFKC01000034.1"/>
</dbReference>
<comment type="subcellular location">
    <subcellularLocation>
        <location evidence="1">Cell envelope</location>
    </subcellularLocation>
</comment>
<feature type="domain" description="YknX-like C-terminal permuted SH3-like" evidence="4">
    <location>
        <begin position="331"/>
        <end position="398"/>
    </location>
</feature>
<evidence type="ECO:0000256" key="1">
    <source>
        <dbReference type="ARBA" id="ARBA00004196"/>
    </source>
</evidence>
<protein>
    <submittedName>
        <fullName evidence="5">RND transporter</fullName>
    </submittedName>
</protein>
<dbReference type="InterPro" id="IPR050465">
    <property type="entry name" value="UPF0194_transport"/>
</dbReference>
<dbReference type="Pfam" id="PF25989">
    <property type="entry name" value="YknX_C"/>
    <property type="match status" value="1"/>
</dbReference>
<dbReference type="PANTHER" id="PTHR32347:SF29">
    <property type="entry name" value="UPF0194 MEMBRANE PROTEIN YBHG"/>
    <property type="match status" value="1"/>
</dbReference>
<dbReference type="GO" id="GO:0030313">
    <property type="term" value="C:cell envelope"/>
    <property type="evidence" value="ECO:0007669"/>
    <property type="project" value="UniProtKB-SubCell"/>
</dbReference>
<keyword evidence="2 3" id="KW-0175">Coiled coil</keyword>
<gene>
    <name evidence="5" type="ORF">MGEO_19510</name>
</gene>
<evidence type="ECO:0000313" key="6">
    <source>
        <dbReference type="Proteomes" id="UP000193926"/>
    </source>
</evidence>
<evidence type="ECO:0000259" key="4">
    <source>
        <dbReference type="Pfam" id="PF25989"/>
    </source>
</evidence>
<feature type="coiled-coil region" evidence="3">
    <location>
        <begin position="103"/>
        <end position="144"/>
    </location>
</feature>
<reference evidence="5 6" key="1">
    <citation type="submission" date="2014-03" db="EMBL/GenBank/DDBJ databases">
        <title>The draft genome sequence of Marivita geojedonensis KCTC 23882.</title>
        <authorList>
            <person name="Lai Q."/>
            <person name="Shao Z."/>
        </authorList>
    </citation>
    <scope>NUCLEOTIDE SEQUENCE [LARGE SCALE GENOMIC DNA]</scope>
    <source>
        <strain evidence="5 6">DPG-138</strain>
    </source>
</reference>
<dbReference type="OrthoDB" id="9791520at2"/>
<dbReference type="Gene3D" id="1.20.1600.10">
    <property type="entry name" value="Outer membrane efflux proteins (OEP)"/>
    <property type="match status" value="1"/>
</dbReference>
<dbReference type="Gene3D" id="2.40.420.20">
    <property type="match status" value="1"/>
</dbReference>
<evidence type="ECO:0000256" key="2">
    <source>
        <dbReference type="ARBA" id="ARBA00023054"/>
    </source>
</evidence>
<name>A0A1X4NB57_9RHOB</name>
<dbReference type="Proteomes" id="UP000193926">
    <property type="component" value="Unassembled WGS sequence"/>
</dbReference>
<dbReference type="InterPro" id="IPR058637">
    <property type="entry name" value="YknX-like_C"/>
</dbReference>
<evidence type="ECO:0000313" key="5">
    <source>
        <dbReference type="EMBL" id="OSQ43795.1"/>
    </source>
</evidence>
<dbReference type="PANTHER" id="PTHR32347">
    <property type="entry name" value="EFFLUX SYSTEM COMPONENT YKNX-RELATED"/>
    <property type="match status" value="1"/>
</dbReference>
<keyword evidence="6" id="KW-1185">Reference proteome</keyword>
<organism evidence="5 6">
    <name type="scientific">Marivita geojedonensis</name>
    <dbReference type="NCBI Taxonomy" id="1123756"/>
    <lineage>
        <taxon>Bacteria</taxon>
        <taxon>Pseudomonadati</taxon>
        <taxon>Pseudomonadota</taxon>
        <taxon>Alphaproteobacteria</taxon>
        <taxon>Rhodobacterales</taxon>
        <taxon>Roseobacteraceae</taxon>
        <taxon>Marivita</taxon>
    </lineage>
</organism>
<dbReference type="STRING" id="1123756.MGEO_19510"/>
<dbReference type="EMBL" id="JFKC01000034">
    <property type="protein sequence ID" value="OSQ43795.1"/>
    <property type="molecule type" value="Genomic_DNA"/>
</dbReference>
<comment type="caution">
    <text evidence="5">The sequence shown here is derived from an EMBL/GenBank/DDBJ whole genome shotgun (WGS) entry which is preliminary data.</text>
</comment>
<dbReference type="AlphaFoldDB" id="A0A1X4NB57"/>